<keyword evidence="4" id="KW-0288">FMN</keyword>
<keyword evidence="3" id="KW-0285">Flavoprotein</keyword>
<dbReference type="Pfam" id="PF00881">
    <property type="entry name" value="Nitroreductase"/>
    <property type="match status" value="1"/>
</dbReference>
<sequence>MSKKEMFLDALKYRFACKEFDTAKKISEEDFQFILETARLSPSSFGFEPWKLLVIENVALRDEMKKFAWGAQTQLPTADKFLIVLSRTKNSLQPESEYIQNHLKNVAKMPDDVVAGYTHHFKNFLTYDFDLLSDDRLVFEWASRQAYIAMANMMTSAATIGIDSCPIEGFDKAAVEQMLVHKGLINTDEFGVSAMLAFGYRLAEPSRDKTRQSLDAHVEVIL</sequence>
<accession>W7DBG3</accession>
<keyword evidence="7" id="KW-0520">NAD</keyword>
<evidence type="ECO:0000313" key="10">
    <source>
        <dbReference type="Proteomes" id="UP000019248"/>
    </source>
</evidence>
<dbReference type="SUPFAM" id="SSF55469">
    <property type="entry name" value="FMN-dependent nitroreductase-like"/>
    <property type="match status" value="1"/>
</dbReference>
<comment type="cofactor">
    <cofactor evidence="1">
        <name>FMN</name>
        <dbReference type="ChEBI" id="CHEBI:58210"/>
    </cofactor>
</comment>
<dbReference type="Gene3D" id="3.40.109.10">
    <property type="entry name" value="NADH Oxidase"/>
    <property type="match status" value="1"/>
</dbReference>
<dbReference type="PANTHER" id="PTHR23026:SF125">
    <property type="entry name" value="OXYGEN-INSENSITIVE NAD(P)H NITROREDUCTASE"/>
    <property type="match status" value="1"/>
</dbReference>
<dbReference type="PATRIC" id="fig|1265816.5.peg.429"/>
<dbReference type="InterPro" id="IPR029479">
    <property type="entry name" value="Nitroreductase"/>
</dbReference>
<dbReference type="RefSeq" id="WP_036099149.1">
    <property type="nucleotide sequence ID" value="NZ_AODL01000003.1"/>
</dbReference>
<dbReference type="Proteomes" id="UP000019248">
    <property type="component" value="Unassembled WGS sequence"/>
</dbReference>
<evidence type="ECO:0000259" key="8">
    <source>
        <dbReference type="Pfam" id="PF00881"/>
    </source>
</evidence>
<dbReference type="EMBL" id="AODL01000003">
    <property type="protein sequence ID" value="EUJ46607.1"/>
    <property type="molecule type" value="Genomic_DNA"/>
</dbReference>
<evidence type="ECO:0000313" key="9">
    <source>
        <dbReference type="EMBL" id="EUJ46607.1"/>
    </source>
</evidence>
<gene>
    <name evidence="9" type="ORF">PRIP_02164</name>
</gene>
<dbReference type="InterPro" id="IPR050627">
    <property type="entry name" value="Nitroreductase/BluB"/>
</dbReference>
<comment type="caution">
    <text evidence="9">The sequence shown here is derived from an EMBL/GenBank/DDBJ whole genome shotgun (WGS) entry which is preliminary data.</text>
</comment>
<name>W7DBG3_9LIST</name>
<evidence type="ECO:0000256" key="5">
    <source>
        <dbReference type="ARBA" id="ARBA00022857"/>
    </source>
</evidence>
<dbReference type="PANTHER" id="PTHR23026">
    <property type="entry name" value="NADPH NITROREDUCTASE"/>
    <property type="match status" value="1"/>
</dbReference>
<comment type="similarity">
    <text evidence="2">Belongs to the nitroreductase family.</text>
</comment>
<keyword evidence="5" id="KW-0521">NADP</keyword>
<dbReference type="InterPro" id="IPR000415">
    <property type="entry name" value="Nitroreductase-like"/>
</dbReference>
<proteinExistence type="inferred from homology"/>
<evidence type="ECO:0000256" key="6">
    <source>
        <dbReference type="ARBA" id="ARBA00023002"/>
    </source>
</evidence>
<feature type="domain" description="Nitroreductase" evidence="8">
    <location>
        <begin position="12"/>
        <end position="200"/>
    </location>
</feature>
<dbReference type="OrthoDB" id="9809288at2"/>
<keyword evidence="10" id="KW-1185">Reference proteome</keyword>
<dbReference type="AlphaFoldDB" id="W7DBG3"/>
<dbReference type="InterPro" id="IPR033878">
    <property type="entry name" value="NfsB-like"/>
</dbReference>
<evidence type="ECO:0000256" key="1">
    <source>
        <dbReference type="ARBA" id="ARBA00001917"/>
    </source>
</evidence>
<evidence type="ECO:0000256" key="2">
    <source>
        <dbReference type="ARBA" id="ARBA00007118"/>
    </source>
</evidence>
<organism evidence="9 10">
    <name type="scientific">Listeria riparia FSL S10-1204</name>
    <dbReference type="NCBI Taxonomy" id="1265816"/>
    <lineage>
        <taxon>Bacteria</taxon>
        <taxon>Bacillati</taxon>
        <taxon>Bacillota</taxon>
        <taxon>Bacilli</taxon>
        <taxon>Bacillales</taxon>
        <taxon>Listeriaceae</taxon>
        <taxon>Listeria</taxon>
    </lineage>
</organism>
<dbReference type="CDD" id="cd02149">
    <property type="entry name" value="NfsB-like"/>
    <property type="match status" value="1"/>
</dbReference>
<keyword evidence="6" id="KW-0560">Oxidoreductase</keyword>
<reference evidence="9 10" key="1">
    <citation type="journal article" date="2014" name="Int. J. Syst. Evol. Microbiol.">
        <title>Listeria floridensis sp. nov., Listeria aquatica sp. nov., Listeria cornellensis sp. nov., Listeria riparia sp. nov. and Listeria grandensis sp. nov., from agricultural and natural environments.</title>
        <authorList>
            <person name="den Bakker H.C."/>
            <person name="Warchocki S."/>
            <person name="Wright E.M."/>
            <person name="Allred A.F."/>
            <person name="Ahlstrom C."/>
            <person name="Manuel C.S."/>
            <person name="Stasiewicz M.J."/>
            <person name="Burrell A."/>
            <person name="Roof S."/>
            <person name="Strawn L."/>
            <person name="Fortes E.D."/>
            <person name="Nightingale K.K."/>
            <person name="Kephart D."/>
            <person name="Wiedmann M."/>
        </authorList>
    </citation>
    <scope>NUCLEOTIDE SEQUENCE [LARGE SCALE GENOMIC DNA]</scope>
    <source>
        <strain evidence="9 10">FSL S10-1204</strain>
    </source>
</reference>
<dbReference type="GO" id="GO:0046857">
    <property type="term" value="F:oxidoreductase activity, acting on other nitrogenous compounds as donors, with NAD or NADP as acceptor"/>
    <property type="evidence" value="ECO:0007669"/>
    <property type="project" value="TreeGrafter"/>
</dbReference>
<dbReference type="GO" id="GO:0046256">
    <property type="term" value="P:2,4,6-trinitrotoluene catabolic process"/>
    <property type="evidence" value="ECO:0007669"/>
    <property type="project" value="TreeGrafter"/>
</dbReference>
<evidence type="ECO:0000256" key="4">
    <source>
        <dbReference type="ARBA" id="ARBA00022643"/>
    </source>
</evidence>
<evidence type="ECO:0000256" key="7">
    <source>
        <dbReference type="ARBA" id="ARBA00023027"/>
    </source>
</evidence>
<dbReference type="GO" id="GO:0005829">
    <property type="term" value="C:cytosol"/>
    <property type="evidence" value="ECO:0007669"/>
    <property type="project" value="TreeGrafter"/>
</dbReference>
<protein>
    <submittedName>
        <fullName evidence="9">NAD(P)H-flavin oxidoreductase</fullName>
    </submittedName>
</protein>
<evidence type="ECO:0000256" key="3">
    <source>
        <dbReference type="ARBA" id="ARBA00022630"/>
    </source>
</evidence>